<dbReference type="HOGENOM" id="CLU_063146_1_1_1"/>
<dbReference type="OMA" id="LEMKGNW"/>
<dbReference type="InterPro" id="IPR007612">
    <property type="entry name" value="LOR"/>
</dbReference>
<dbReference type="PANTHER" id="PTHR31087:SF161">
    <property type="entry name" value="TUBBY C 2 FAMILY PROTEIN"/>
    <property type="match status" value="1"/>
</dbReference>
<dbReference type="SUPFAM" id="SSF54518">
    <property type="entry name" value="Tubby C-terminal domain-like"/>
    <property type="match status" value="1"/>
</dbReference>
<reference evidence="2 3" key="1">
    <citation type="journal article" date="2011" name="MBio">
        <title>Genome variation in Cryptococcus gattii, an emerging pathogen of immunocompetent hosts.</title>
        <authorList>
            <person name="D'Souza C.A."/>
            <person name="Kronstad J.W."/>
            <person name="Taylor G."/>
            <person name="Warren R."/>
            <person name="Yuen M."/>
            <person name="Hu G."/>
            <person name="Jung W.H."/>
            <person name="Sham A."/>
            <person name="Kidd S.E."/>
            <person name="Tangen K."/>
            <person name="Lee N."/>
            <person name="Zeilmaker T."/>
            <person name="Sawkins J."/>
            <person name="McVicker G."/>
            <person name="Shah S."/>
            <person name="Gnerre S."/>
            <person name="Griggs A."/>
            <person name="Zeng Q."/>
            <person name="Bartlett K."/>
            <person name="Li W."/>
            <person name="Wang X."/>
            <person name="Heitman J."/>
            <person name="Stajich J.E."/>
            <person name="Fraser J.A."/>
            <person name="Meyer W."/>
            <person name="Carter D."/>
            <person name="Schein J."/>
            <person name="Krzywinski M."/>
            <person name="Kwon-Chung K.J."/>
            <person name="Varma A."/>
            <person name="Wang J."/>
            <person name="Brunham R."/>
            <person name="Fyfe M."/>
            <person name="Ouellette B.F."/>
            <person name="Siddiqui A."/>
            <person name="Marra M."/>
            <person name="Jones S."/>
            <person name="Holt R."/>
            <person name="Birren B.W."/>
            <person name="Galagan J.E."/>
            <person name="Cuomo C.A."/>
        </authorList>
    </citation>
    <scope>NUCLEOTIDE SEQUENCE [LARGE SCALE GENOMIC DNA]</scope>
    <source>
        <strain evidence="2 3">R265</strain>
    </source>
</reference>
<dbReference type="VEuPathDB" id="FungiDB:CNBG_3714"/>
<dbReference type="OrthoDB" id="97518at2759"/>
<proteinExistence type="inferred from homology"/>
<dbReference type="EMBL" id="CP025759">
    <property type="protein sequence ID" value="KGB77876.1"/>
    <property type="molecule type" value="Genomic_DNA"/>
</dbReference>
<evidence type="ECO:0000313" key="2">
    <source>
        <dbReference type="EMBL" id="KGB77876.1"/>
    </source>
</evidence>
<keyword evidence="3" id="KW-1185">Reference proteome</keyword>
<dbReference type="RefSeq" id="XP_062883657.1">
    <property type="nucleotide sequence ID" value="XM_063027702.1"/>
</dbReference>
<name>A0A095DA65_CRYD2</name>
<dbReference type="Gene3D" id="2.40.160.200">
    <property type="entry name" value="LURP1-related"/>
    <property type="match status" value="1"/>
</dbReference>
<sequence>MGLFTESAPAVLQPVHPPLGIHPAYTSHPQPVTLVLKERVFSFSGDDFGVTDTNGQVVVRCKGKVLSFTDRKAITDPNGQFLFAIRNKLIAIHKTFVGEDAHENEIFRIKKKLSFGSHMVATFHNPATNSPTTLVLKGDFWGGSADIAIEDGPVVAQISRKLFNAREFWGDKQTYFVTVAPGVDLSLIAAICICFDETKNEENR</sequence>
<comment type="similarity">
    <text evidence="1">Belongs to the LOR family.</text>
</comment>
<dbReference type="Pfam" id="PF04525">
    <property type="entry name" value="LOR"/>
    <property type="match status" value="1"/>
</dbReference>
<dbReference type="PANTHER" id="PTHR31087">
    <property type="match status" value="1"/>
</dbReference>
<reference evidence="2 3" key="2">
    <citation type="journal article" date="2018" name="Proc. Natl. Acad. Sci.">
        <title>RNAi is a critical determinant of centromere evolution in closely related fungi.</title>
        <authorList>
            <person name="Yadav V."/>
            <person name="Sun S."/>
            <person name="Billmyre R.B."/>
            <person name="Thimmappa B.C."/>
            <person name="Shea T."/>
            <person name="Lintner R."/>
            <person name="Bakkeren G."/>
            <person name="Cuomo C.A."/>
            <person name="Heitman J."/>
            <person name="Sanyal K."/>
        </authorList>
    </citation>
    <scope>NUCLEOTIDE SEQUENCE [LARGE SCALE GENOMIC DNA]</scope>
    <source>
        <strain evidence="2 3">R265</strain>
    </source>
</reference>
<organism evidence="2 3">
    <name type="scientific">Cryptococcus deuterogattii (strain R265)</name>
    <name type="common">Cryptococcus gattii VGII (strain R265)</name>
    <dbReference type="NCBI Taxonomy" id="294750"/>
    <lineage>
        <taxon>Eukaryota</taxon>
        <taxon>Fungi</taxon>
        <taxon>Dikarya</taxon>
        <taxon>Basidiomycota</taxon>
        <taxon>Agaricomycotina</taxon>
        <taxon>Tremellomycetes</taxon>
        <taxon>Tremellales</taxon>
        <taxon>Cryptococcaceae</taxon>
        <taxon>Cryptococcus</taxon>
        <taxon>Cryptococcus gattii species complex</taxon>
    </lineage>
</organism>
<accession>A0A095DA65</accession>
<dbReference type="GeneID" id="88179977"/>
<dbReference type="InterPro" id="IPR038595">
    <property type="entry name" value="LOR_sf"/>
</dbReference>
<evidence type="ECO:0000313" key="3">
    <source>
        <dbReference type="Proteomes" id="UP000029445"/>
    </source>
</evidence>
<dbReference type="InterPro" id="IPR025659">
    <property type="entry name" value="Tubby-like_C"/>
</dbReference>
<dbReference type="KEGG" id="cdeu:CNBG_3714"/>
<dbReference type="AlphaFoldDB" id="A0A095DA65"/>
<evidence type="ECO:0000256" key="1">
    <source>
        <dbReference type="ARBA" id="ARBA00005437"/>
    </source>
</evidence>
<dbReference type="Proteomes" id="UP000029445">
    <property type="component" value="Chromosome 1"/>
</dbReference>
<gene>
    <name evidence="2" type="ORF">CNBG_3714</name>
</gene>
<protein>
    <submittedName>
        <fullName evidence="2">Uncharacterized protein</fullName>
    </submittedName>
</protein>